<sequence>MFRTQLHRARIFNLGEKAFNAKRLSEYNDKTIRRQKNSDFIKQNLTIFTASPEEVSKHTDLPGVTLHSELPADPITRLFFQVKGDCAIYQSSYEEETDRQPGNHATRSTIADPDRPRFEKRTKLPVHDMAGRIMEGQTRKKRFVTVPATNETKGIAKIMEHHGVINGMRDFNNRHAFVVELKYYMGSGVLQYFQAVRDNLVDSDVEWSPLMLRSMARLTGYGHTRIVCVRTWNGRVLDQFQARSQMVGGTGLASFF</sequence>
<name>A0A7S4N695_9EUKA</name>
<dbReference type="Pfam" id="PF00410">
    <property type="entry name" value="Ribosomal_S8"/>
    <property type="match status" value="1"/>
</dbReference>
<dbReference type="GO" id="GO:0003735">
    <property type="term" value="F:structural constituent of ribosome"/>
    <property type="evidence" value="ECO:0007669"/>
    <property type="project" value="InterPro"/>
</dbReference>
<keyword evidence="3" id="KW-0687">Ribonucleoprotein</keyword>
<dbReference type="AlphaFoldDB" id="A0A7S4N695"/>
<evidence type="ECO:0000256" key="4">
    <source>
        <dbReference type="SAM" id="MobiDB-lite"/>
    </source>
</evidence>
<dbReference type="InterPro" id="IPR000630">
    <property type="entry name" value="Ribosomal_uS8"/>
</dbReference>
<evidence type="ECO:0000256" key="2">
    <source>
        <dbReference type="ARBA" id="ARBA00022980"/>
    </source>
</evidence>
<dbReference type="EMBL" id="HBKR01001678">
    <property type="protein sequence ID" value="CAE2267236.1"/>
    <property type="molecule type" value="Transcribed_RNA"/>
</dbReference>
<dbReference type="Gene3D" id="3.30.1370.30">
    <property type="match status" value="1"/>
</dbReference>
<reference evidence="5" key="1">
    <citation type="submission" date="2021-01" db="EMBL/GenBank/DDBJ databases">
        <authorList>
            <person name="Corre E."/>
            <person name="Pelletier E."/>
            <person name="Niang G."/>
            <person name="Scheremetjew M."/>
            <person name="Finn R."/>
            <person name="Kale V."/>
            <person name="Holt S."/>
            <person name="Cochrane G."/>
            <person name="Meng A."/>
            <person name="Brown T."/>
            <person name="Cohen L."/>
        </authorList>
    </citation>
    <scope>NUCLEOTIDE SEQUENCE</scope>
    <source>
        <strain evidence="5">SoJaBio B1-5/56/2</strain>
    </source>
</reference>
<dbReference type="GO" id="GO:0005840">
    <property type="term" value="C:ribosome"/>
    <property type="evidence" value="ECO:0007669"/>
    <property type="project" value="UniProtKB-KW"/>
</dbReference>
<evidence type="ECO:0000256" key="3">
    <source>
        <dbReference type="ARBA" id="ARBA00023274"/>
    </source>
</evidence>
<comment type="similarity">
    <text evidence="1">Belongs to the universal ribosomal protein uS8 family.</text>
</comment>
<feature type="region of interest" description="Disordered" evidence="4">
    <location>
        <begin position="93"/>
        <end position="112"/>
    </location>
</feature>
<accession>A0A7S4N695</accession>
<dbReference type="GO" id="GO:0006412">
    <property type="term" value="P:translation"/>
    <property type="evidence" value="ECO:0007669"/>
    <property type="project" value="InterPro"/>
</dbReference>
<organism evidence="5">
    <name type="scientific">Paramoeba aestuarina</name>
    <dbReference type="NCBI Taxonomy" id="180227"/>
    <lineage>
        <taxon>Eukaryota</taxon>
        <taxon>Amoebozoa</taxon>
        <taxon>Discosea</taxon>
        <taxon>Flabellinia</taxon>
        <taxon>Dactylopodida</taxon>
        <taxon>Paramoebidae</taxon>
        <taxon>Paramoeba</taxon>
    </lineage>
</organism>
<evidence type="ECO:0000256" key="1">
    <source>
        <dbReference type="ARBA" id="ARBA00006471"/>
    </source>
</evidence>
<gene>
    <name evidence="5" type="ORF">NAES01612_LOCUS1053</name>
</gene>
<keyword evidence="2" id="KW-0689">Ribosomal protein</keyword>
<evidence type="ECO:0008006" key="6">
    <source>
        <dbReference type="Google" id="ProtNLM"/>
    </source>
</evidence>
<dbReference type="SUPFAM" id="SSF56047">
    <property type="entry name" value="Ribosomal protein S8"/>
    <property type="match status" value="1"/>
</dbReference>
<dbReference type="InterPro" id="IPR035987">
    <property type="entry name" value="Ribosomal_uS8_sf"/>
</dbReference>
<proteinExistence type="inferred from homology"/>
<evidence type="ECO:0000313" key="5">
    <source>
        <dbReference type="EMBL" id="CAE2267236.1"/>
    </source>
</evidence>
<dbReference type="GO" id="GO:1990904">
    <property type="term" value="C:ribonucleoprotein complex"/>
    <property type="evidence" value="ECO:0007669"/>
    <property type="project" value="UniProtKB-KW"/>
</dbReference>
<protein>
    <recommendedName>
        <fullName evidence="6">30S ribosomal protein S8, chloroplastic</fullName>
    </recommendedName>
</protein>